<reference evidence="1 2" key="1">
    <citation type="submission" date="2023-07" db="EMBL/GenBank/DDBJ databases">
        <title>Functional and genomic diversity of the sorghum phyllosphere microbiome.</title>
        <authorList>
            <person name="Shade A."/>
        </authorList>
    </citation>
    <scope>NUCLEOTIDE SEQUENCE [LARGE SCALE GENOMIC DNA]</scope>
    <source>
        <strain evidence="1 2">SORGH_AS_1207</strain>
    </source>
</reference>
<dbReference type="Proteomes" id="UP001226691">
    <property type="component" value="Unassembled WGS sequence"/>
</dbReference>
<dbReference type="Pfam" id="PF13692">
    <property type="entry name" value="Glyco_trans_1_4"/>
    <property type="match status" value="1"/>
</dbReference>
<dbReference type="Gene3D" id="3.40.50.2000">
    <property type="entry name" value="Glycogen Phosphorylase B"/>
    <property type="match status" value="2"/>
</dbReference>
<dbReference type="RefSeq" id="WP_307482521.1">
    <property type="nucleotide sequence ID" value="NZ_JAUTBF010000001.1"/>
</dbReference>
<evidence type="ECO:0000313" key="1">
    <source>
        <dbReference type="EMBL" id="MDQ1123235.1"/>
    </source>
</evidence>
<organism evidence="1 2">
    <name type="scientific">Microbacterium trichothecenolyticum</name>
    <name type="common">Aureobacterium trichothecenolyticum</name>
    <dbReference type="NCBI Taxonomy" id="69370"/>
    <lineage>
        <taxon>Bacteria</taxon>
        <taxon>Bacillati</taxon>
        <taxon>Actinomycetota</taxon>
        <taxon>Actinomycetes</taxon>
        <taxon>Micrococcales</taxon>
        <taxon>Microbacteriaceae</taxon>
        <taxon>Microbacterium</taxon>
    </lineage>
</organism>
<gene>
    <name evidence="1" type="ORF">QE412_001808</name>
</gene>
<dbReference type="SUPFAM" id="SSF53756">
    <property type="entry name" value="UDP-Glycosyltransferase/glycogen phosphorylase"/>
    <property type="match status" value="1"/>
</dbReference>
<comment type="caution">
    <text evidence="1">The sequence shown here is derived from an EMBL/GenBank/DDBJ whole genome shotgun (WGS) entry which is preliminary data.</text>
</comment>
<dbReference type="CDD" id="cd03801">
    <property type="entry name" value="GT4_PimA-like"/>
    <property type="match status" value="1"/>
</dbReference>
<dbReference type="EMBL" id="JAUTBF010000001">
    <property type="protein sequence ID" value="MDQ1123235.1"/>
    <property type="molecule type" value="Genomic_DNA"/>
</dbReference>
<proteinExistence type="predicted"/>
<accession>A0ABU0TU94</accession>
<name>A0ABU0TU94_MICTR</name>
<protein>
    <submittedName>
        <fullName evidence="1">Glycosyltransferase involved in cell wall biosynthesis</fullName>
    </submittedName>
</protein>
<dbReference type="PANTHER" id="PTHR12526">
    <property type="entry name" value="GLYCOSYLTRANSFERASE"/>
    <property type="match status" value="1"/>
</dbReference>
<keyword evidence="2" id="KW-1185">Reference proteome</keyword>
<sequence>MSQWRVLQVGPDLTDIGGMETVLRTYAQASWSEILVDVVASTTTKGPKARAKAFISALGKLRRGHYDVVHVHLSQRGSFLREGALALLTPRGSVRVATLHGSSFTTSATAPLWRHLYAFVLRRVDGIGVLNDVALAAAQELSPRTPVLLLPNPGPFVARSDRRRRSTPPVFFFAGKVGLRKGIDTLLAAWARVERVRPGAAHLHIAGPLDLPPHVSTTQLQRHYLGALDPADVAKHLTTATAAVLPSTGEGQPMFLIEALSTGTPMIVTDVGGMPGLAEGCGEVVPVGDPDALADAIVRTIDSPAHVEQWSAEAVGKYARLFSHATHEERLLALYDRALSAHSSPREAARP</sequence>
<evidence type="ECO:0000313" key="2">
    <source>
        <dbReference type="Proteomes" id="UP001226691"/>
    </source>
</evidence>